<dbReference type="Gene3D" id="3.30.1380.20">
    <property type="entry name" value="Trafficking protein particle complex subunit 3"/>
    <property type="match status" value="1"/>
</dbReference>
<dbReference type="InterPro" id="IPR024096">
    <property type="entry name" value="NO_sig/Golgi_transp_ligand-bd"/>
</dbReference>
<keyword evidence="3" id="KW-1185">Reference proteome</keyword>
<organism evidence="2 3">
    <name type="scientific">Talaromyces proteolyticus</name>
    <dbReference type="NCBI Taxonomy" id="1131652"/>
    <lineage>
        <taxon>Eukaryota</taxon>
        <taxon>Fungi</taxon>
        <taxon>Dikarya</taxon>
        <taxon>Ascomycota</taxon>
        <taxon>Pezizomycotina</taxon>
        <taxon>Eurotiomycetes</taxon>
        <taxon>Eurotiomycetidae</taxon>
        <taxon>Eurotiales</taxon>
        <taxon>Trichocomaceae</taxon>
        <taxon>Talaromyces</taxon>
        <taxon>Talaromyces sect. Bacilispori</taxon>
    </lineage>
</organism>
<dbReference type="InterPro" id="IPR037992">
    <property type="entry name" value="TRAPPC6/Trs33"/>
</dbReference>
<dbReference type="PANTHER" id="PTHR12817:SF0">
    <property type="entry name" value="GEO08327P1"/>
    <property type="match status" value="1"/>
</dbReference>
<dbReference type="GeneID" id="70251598"/>
<accession>A0AAD4KJ65</accession>
<dbReference type="CDD" id="cd14944">
    <property type="entry name" value="TRAPPC6A_Trs33"/>
    <property type="match status" value="1"/>
</dbReference>
<proteinExistence type="inferred from homology"/>
<evidence type="ECO:0000256" key="1">
    <source>
        <dbReference type="ARBA" id="ARBA00006218"/>
    </source>
</evidence>
<evidence type="ECO:0000313" key="3">
    <source>
        <dbReference type="Proteomes" id="UP001201262"/>
    </source>
</evidence>
<gene>
    <name evidence="2" type="ORF">BGW36DRAFT_433705</name>
</gene>
<dbReference type="FunFam" id="3.30.1380.20:FF:000020">
    <property type="entry name" value="Trafficking protein particle complex subunit 6B"/>
    <property type="match status" value="1"/>
</dbReference>
<dbReference type="GO" id="GO:0006888">
    <property type="term" value="P:endoplasmic reticulum to Golgi vesicle-mediated transport"/>
    <property type="evidence" value="ECO:0007669"/>
    <property type="project" value="TreeGrafter"/>
</dbReference>
<comment type="similarity">
    <text evidence="1">Belongs to the TRAPP small subunits family. BET3 subfamily.</text>
</comment>
<dbReference type="GO" id="GO:0005801">
    <property type="term" value="C:cis-Golgi network"/>
    <property type="evidence" value="ECO:0007669"/>
    <property type="project" value="TreeGrafter"/>
</dbReference>
<dbReference type="AlphaFoldDB" id="A0AAD4KJ65"/>
<dbReference type="SUPFAM" id="SSF111126">
    <property type="entry name" value="Ligand-binding domain in the NO signalling and Golgi transport"/>
    <property type="match status" value="1"/>
</dbReference>
<sequence>MSFDTQTPPFNASDPYARFLGASCLDLLLIEIVPMAERLASEFTLTEEKEKSEEDELREATFYRLDSLGYRVGQGLAERFSRDRPRFADNLDVIKFVCKDLWTILFRKQIDNLKTNHRGVYVLTDNAFRPLAKMSMSVRSEAVSRAEAFLWFPCGLIRGCLANLGINATVQAETSELPGATFQIKATQVKT</sequence>
<dbReference type="Proteomes" id="UP001201262">
    <property type="component" value="Unassembled WGS sequence"/>
</dbReference>
<reference evidence="2" key="1">
    <citation type="submission" date="2021-12" db="EMBL/GenBank/DDBJ databases">
        <title>Convergent genome expansion in fungi linked to evolution of root-endophyte symbiosis.</title>
        <authorList>
            <consortium name="DOE Joint Genome Institute"/>
            <person name="Ke Y.-H."/>
            <person name="Bonito G."/>
            <person name="Liao H.-L."/>
            <person name="Looney B."/>
            <person name="Rojas-Flechas A."/>
            <person name="Nash J."/>
            <person name="Hameed K."/>
            <person name="Schadt C."/>
            <person name="Martin F."/>
            <person name="Crous P.W."/>
            <person name="Miettinen O."/>
            <person name="Magnuson J.K."/>
            <person name="Labbe J."/>
            <person name="Jacobson D."/>
            <person name="Doktycz M.J."/>
            <person name="Veneault-Fourrey C."/>
            <person name="Kuo A."/>
            <person name="Mondo S."/>
            <person name="Calhoun S."/>
            <person name="Riley R."/>
            <person name="Ohm R."/>
            <person name="LaButti K."/>
            <person name="Andreopoulos B."/>
            <person name="Pangilinan J."/>
            <person name="Nolan M."/>
            <person name="Tritt A."/>
            <person name="Clum A."/>
            <person name="Lipzen A."/>
            <person name="Daum C."/>
            <person name="Barry K."/>
            <person name="Grigoriev I.V."/>
            <person name="Vilgalys R."/>
        </authorList>
    </citation>
    <scope>NUCLEOTIDE SEQUENCE</scope>
    <source>
        <strain evidence="2">PMI_201</strain>
    </source>
</reference>
<evidence type="ECO:0000313" key="2">
    <source>
        <dbReference type="EMBL" id="KAH8689705.1"/>
    </source>
</evidence>
<dbReference type="GO" id="GO:0005802">
    <property type="term" value="C:trans-Golgi network"/>
    <property type="evidence" value="ECO:0007669"/>
    <property type="project" value="TreeGrafter"/>
</dbReference>
<dbReference type="GO" id="GO:0030008">
    <property type="term" value="C:TRAPP complex"/>
    <property type="evidence" value="ECO:0007669"/>
    <property type="project" value="TreeGrafter"/>
</dbReference>
<comment type="caution">
    <text evidence="2">The sequence shown here is derived from an EMBL/GenBank/DDBJ whole genome shotgun (WGS) entry which is preliminary data.</text>
</comment>
<dbReference type="RefSeq" id="XP_046066059.1">
    <property type="nucleotide sequence ID" value="XM_046221311.1"/>
</dbReference>
<protein>
    <submittedName>
        <fullName evidence="2">BET3 family protein</fullName>
    </submittedName>
</protein>
<dbReference type="InterPro" id="IPR007194">
    <property type="entry name" value="TRAPP_component"/>
</dbReference>
<dbReference type="PANTHER" id="PTHR12817">
    <property type="entry name" value="TRAFFICKING PROTEIN PARTICLE COMPLEX SUBUNIT 6B"/>
    <property type="match status" value="1"/>
</dbReference>
<name>A0AAD4KJ65_9EURO</name>
<dbReference type="Pfam" id="PF04051">
    <property type="entry name" value="TRAPP"/>
    <property type="match status" value="1"/>
</dbReference>
<dbReference type="EMBL" id="JAJTJA010000015">
    <property type="protein sequence ID" value="KAH8689705.1"/>
    <property type="molecule type" value="Genomic_DNA"/>
</dbReference>